<dbReference type="Gene3D" id="1.10.510.10">
    <property type="entry name" value="Transferase(Phosphotransferase) domain 1"/>
    <property type="match status" value="1"/>
</dbReference>
<evidence type="ECO:0000313" key="5">
    <source>
        <dbReference type="EMBL" id="PFX22055.1"/>
    </source>
</evidence>
<dbReference type="InterPro" id="IPR008271">
    <property type="entry name" value="Ser/Thr_kinase_AS"/>
</dbReference>
<dbReference type="InterPro" id="IPR011009">
    <property type="entry name" value="Kinase-like_dom_sf"/>
</dbReference>
<evidence type="ECO:0000256" key="2">
    <source>
        <dbReference type="ARBA" id="ARBA00022840"/>
    </source>
</evidence>
<dbReference type="PROSITE" id="PS00107">
    <property type="entry name" value="PROTEIN_KINASE_ATP"/>
    <property type="match status" value="1"/>
</dbReference>
<name>A0A2B4S0P2_STYPI</name>
<dbReference type="STRING" id="50429.A0A2B4S0P2"/>
<dbReference type="SUPFAM" id="SSF56112">
    <property type="entry name" value="Protein kinase-like (PK-like)"/>
    <property type="match status" value="1"/>
</dbReference>
<feature type="domain" description="Protein kinase" evidence="4">
    <location>
        <begin position="512"/>
        <end position="784"/>
    </location>
</feature>
<comment type="caution">
    <text evidence="5">The sequence shown here is derived from an EMBL/GenBank/DDBJ whole genome shotgun (WGS) entry which is preliminary data.</text>
</comment>
<accession>A0A2B4S0P2</accession>
<evidence type="ECO:0000256" key="1">
    <source>
        <dbReference type="ARBA" id="ARBA00022741"/>
    </source>
</evidence>
<evidence type="ECO:0000256" key="3">
    <source>
        <dbReference type="PROSITE-ProRule" id="PRU10141"/>
    </source>
</evidence>
<dbReference type="InterPro" id="IPR017441">
    <property type="entry name" value="Protein_kinase_ATP_BS"/>
</dbReference>
<protein>
    <submittedName>
        <fullName evidence="5">Dual specificity protein kinase shkA</fullName>
    </submittedName>
</protein>
<feature type="binding site" evidence="3">
    <location>
        <position position="544"/>
    </location>
    <ligand>
        <name>ATP</name>
        <dbReference type="ChEBI" id="CHEBI:30616"/>
    </ligand>
</feature>
<keyword evidence="5" id="KW-0418">Kinase</keyword>
<dbReference type="Gene3D" id="3.40.50.300">
    <property type="entry name" value="P-loop containing nucleotide triphosphate hydrolases"/>
    <property type="match status" value="1"/>
</dbReference>
<dbReference type="Pfam" id="PF00069">
    <property type="entry name" value="Pkinase"/>
    <property type="match status" value="1"/>
</dbReference>
<keyword evidence="6" id="KW-1185">Reference proteome</keyword>
<reference evidence="6" key="1">
    <citation type="journal article" date="2017" name="bioRxiv">
        <title>Comparative analysis of the genomes of Stylophora pistillata and Acropora digitifera provides evidence for extensive differences between species of corals.</title>
        <authorList>
            <person name="Voolstra C.R."/>
            <person name="Li Y."/>
            <person name="Liew Y.J."/>
            <person name="Baumgarten S."/>
            <person name="Zoccola D."/>
            <person name="Flot J.-F."/>
            <person name="Tambutte S."/>
            <person name="Allemand D."/>
            <person name="Aranda M."/>
        </authorList>
    </citation>
    <scope>NUCLEOTIDE SEQUENCE [LARGE SCALE GENOMIC DNA]</scope>
</reference>
<dbReference type="SUPFAM" id="SSF52540">
    <property type="entry name" value="P-loop containing nucleoside triphosphate hydrolases"/>
    <property type="match status" value="1"/>
</dbReference>
<dbReference type="GO" id="GO:0004672">
    <property type="term" value="F:protein kinase activity"/>
    <property type="evidence" value="ECO:0007669"/>
    <property type="project" value="InterPro"/>
</dbReference>
<proteinExistence type="predicted"/>
<keyword evidence="5" id="KW-0808">Transferase</keyword>
<evidence type="ECO:0000313" key="6">
    <source>
        <dbReference type="Proteomes" id="UP000225706"/>
    </source>
</evidence>
<sequence length="792" mass="90563">MGDVNEGMRNHRQRMKQREHVILVAGKLWNRIVIIDSPGVGESDIMDEIVTEYLPRAFAFIYVLNSANAGGVQKDRLEKLLTKVAGKRKEGQEEFPPKCALFVCNKWDQVPKEEVKEVKSHVIKKLKKCWPGLDPESQIVYMSTIMADTAQRHGIITEDFSSLMNGVKAMVSRTIEARLEIHWKWLDDLLTRITYHATAYVKNATRDRVKSEALMTFVLFRLLLIERQQNEVMEDLRNHLKDRTDTAVQRLSDYLRSDSVKSCFTSWTLDDVPKAESSWKVTKNSITRVLERRLRNIIENWEEDNHVFADTRESLLEHFQKKYNFVSGELRNLQSAVTSDEVILESDAPDEETLFTLGEKIAIAITSPLWVPVGIVAFVIVSPVVGIMAIKSKLEDKSKIKKYEKDKRAFMAEASADYLDEVIKESTLESFVKHQLNDAKLCLKQIEARIPELVQADIVACKQLKDETRSKKEIIELYQPLLDEAVEIRGRLAIFGLSEVRAVDVSSRDLEWKEDDLLGRGAFASVYRGKMKTENGEERTVALKAFHEFLHPGNASVILNEIDLLTKLQHPNIVMFYGMSLLDIKGKLKVIMVLEHCKGNLKSHVFRNLSLAPANSKNSATIREACRWVKDISAALAFIHQQGVVHRDLKLENVLLSETNSAKITDVGVSKGAHDITGTLAGTPVYMAPEVFHSQVYDSKADIYSLGLLMWEIWYRRQVFCEVEVRPPTIDAFFAWVDKGNRPQHLETCYKPLSRWQDMMKICWETDPNKRPTSVWCNEEAKHLCEMSVKAL</sequence>
<keyword evidence="1 3" id="KW-0547">Nucleotide-binding</keyword>
<dbReference type="PROSITE" id="PS50011">
    <property type="entry name" value="PROTEIN_KINASE_DOM"/>
    <property type="match status" value="1"/>
</dbReference>
<gene>
    <name evidence="5" type="primary">shkA</name>
    <name evidence="5" type="ORF">AWC38_SpisGene13443</name>
</gene>
<organism evidence="5 6">
    <name type="scientific">Stylophora pistillata</name>
    <name type="common">Smooth cauliflower coral</name>
    <dbReference type="NCBI Taxonomy" id="50429"/>
    <lineage>
        <taxon>Eukaryota</taxon>
        <taxon>Metazoa</taxon>
        <taxon>Cnidaria</taxon>
        <taxon>Anthozoa</taxon>
        <taxon>Hexacorallia</taxon>
        <taxon>Scleractinia</taxon>
        <taxon>Astrocoeniina</taxon>
        <taxon>Pocilloporidae</taxon>
        <taxon>Stylophora</taxon>
    </lineage>
</organism>
<dbReference type="OrthoDB" id="5985366at2759"/>
<keyword evidence="2 3" id="KW-0067">ATP-binding</keyword>
<dbReference type="InterPro" id="IPR000719">
    <property type="entry name" value="Prot_kinase_dom"/>
</dbReference>
<dbReference type="PANTHER" id="PTHR26392:SF92">
    <property type="entry name" value="PROTEIN KINASE DOMAIN-CONTAINING PROTEIN"/>
    <property type="match status" value="1"/>
</dbReference>
<dbReference type="PROSITE" id="PS00108">
    <property type="entry name" value="PROTEIN_KINASE_ST"/>
    <property type="match status" value="1"/>
</dbReference>
<dbReference type="AlphaFoldDB" id="A0A2B4S0P2"/>
<dbReference type="Proteomes" id="UP000225706">
    <property type="component" value="Unassembled WGS sequence"/>
</dbReference>
<dbReference type="SMART" id="SM00220">
    <property type="entry name" value="S_TKc"/>
    <property type="match status" value="1"/>
</dbReference>
<evidence type="ECO:0000259" key="4">
    <source>
        <dbReference type="PROSITE" id="PS50011"/>
    </source>
</evidence>
<dbReference type="PANTHER" id="PTHR26392">
    <property type="entry name" value="MITOGEN-ACTIVATED PROTEIN KINASE KINASE KINASE 7-RELATED"/>
    <property type="match status" value="1"/>
</dbReference>
<dbReference type="InterPro" id="IPR027417">
    <property type="entry name" value="P-loop_NTPase"/>
</dbReference>
<dbReference type="GO" id="GO:0005524">
    <property type="term" value="F:ATP binding"/>
    <property type="evidence" value="ECO:0007669"/>
    <property type="project" value="UniProtKB-UniRule"/>
</dbReference>
<dbReference type="EMBL" id="LSMT01000253">
    <property type="protein sequence ID" value="PFX22055.1"/>
    <property type="molecule type" value="Genomic_DNA"/>
</dbReference>